<reference evidence="12 13" key="1">
    <citation type="submission" date="2024-09" db="EMBL/GenBank/DDBJ databases">
        <authorList>
            <person name="Sun Q."/>
            <person name="Mori K."/>
        </authorList>
    </citation>
    <scope>NUCLEOTIDE SEQUENCE [LARGE SCALE GENOMIC DNA]</scope>
    <source>
        <strain evidence="12 13">CCM 7228</strain>
    </source>
</reference>
<dbReference type="InterPro" id="IPR001451">
    <property type="entry name" value="Hexapep"/>
</dbReference>
<dbReference type="InterPro" id="IPR011004">
    <property type="entry name" value="Trimer_LpxA-like_sf"/>
</dbReference>
<dbReference type="NCBIfam" id="TIGR01172">
    <property type="entry name" value="cysE"/>
    <property type="match status" value="1"/>
</dbReference>
<keyword evidence="13" id="KW-1185">Reference proteome</keyword>
<accession>A0ABV6GKB1</accession>
<comment type="catalytic activity">
    <reaction evidence="10 11">
        <text>L-serine + acetyl-CoA = O-acetyl-L-serine + CoA</text>
        <dbReference type="Rhea" id="RHEA:24560"/>
        <dbReference type="ChEBI" id="CHEBI:33384"/>
        <dbReference type="ChEBI" id="CHEBI:57287"/>
        <dbReference type="ChEBI" id="CHEBI:57288"/>
        <dbReference type="ChEBI" id="CHEBI:58340"/>
        <dbReference type="EC" id="2.3.1.30"/>
    </reaction>
</comment>
<keyword evidence="7" id="KW-0677">Repeat</keyword>
<dbReference type="PIRSF" id="PIRSF000441">
    <property type="entry name" value="CysE"/>
    <property type="match status" value="1"/>
</dbReference>
<evidence type="ECO:0000256" key="10">
    <source>
        <dbReference type="ARBA" id="ARBA00049486"/>
    </source>
</evidence>
<evidence type="ECO:0000256" key="1">
    <source>
        <dbReference type="ARBA" id="ARBA00004876"/>
    </source>
</evidence>
<dbReference type="Pfam" id="PF00132">
    <property type="entry name" value="Hexapep"/>
    <property type="match status" value="1"/>
</dbReference>
<dbReference type="CDD" id="cd03354">
    <property type="entry name" value="LbH_SAT"/>
    <property type="match status" value="1"/>
</dbReference>
<comment type="caution">
    <text evidence="12">The sequence shown here is derived from an EMBL/GenBank/DDBJ whole genome shotgun (WGS) entry which is preliminary data.</text>
</comment>
<dbReference type="PANTHER" id="PTHR42811">
    <property type="entry name" value="SERINE ACETYLTRANSFERASE"/>
    <property type="match status" value="1"/>
</dbReference>
<dbReference type="Gene3D" id="1.10.3130.10">
    <property type="entry name" value="serine acetyltransferase, domain 1"/>
    <property type="match status" value="1"/>
</dbReference>
<gene>
    <name evidence="12" type="primary">cysE</name>
    <name evidence="12" type="ORF">ACFFIX_22455</name>
</gene>
<dbReference type="InterPro" id="IPR053376">
    <property type="entry name" value="Serine_acetyltransferase"/>
</dbReference>
<evidence type="ECO:0000313" key="13">
    <source>
        <dbReference type="Proteomes" id="UP001589854"/>
    </source>
</evidence>
<evidence type="ECO:0000256" key="5">
    <source>
        <dbReference type="ARBA" id="ARBA00022605"/>
    </source>
</evidence>
<dbReference type="RefSeq" id="WP_378938054.1">
    <property type="nucleotide sequence ID" value="NZ_JBHLVO010000030.1"/>
</dbReference>
<dbReference type="NCBIfam" id="NF041874">
    <property type="entry name" value="EPS_EpsC"/>
    <property type="match status" value="1"/>
</dbReference>
<evidence type="ECO:0000256" key="2">
    <source>
        <dbReference type="ARBA" id="ARBA00007274"/>
    </source>
</evidence>
<dbReference type="InterPro" id="IPR042122">
    <property type="entry name" value="Ser_AcTrfase_N_sf"/>
</dbReference>
<dbReference type="GO" id="GO:0009001">
    <property type="term" value="F:serine O-acetyltransferase activity"/>
    <property type="evidence" value="ECO:0007669"/>
    <property type="project" value="UniProtKB-EC"/>
</dbReference>
<proteinExistence type="inferred from homology"/>
<name>A0ABV6GKB1_9BACI</name>
<evidence type="ECO:0000256" key="7">
    <source>
        <dbReference type="ARBA" id="ARBA00022737"/>
    </source>
</evidence>
<evidence type="ECO:0000256" key="9">
    <source>
        <dbReference type="ARBA" id="ARBA00023315"/>
    </source>
</evidence>
<evidence type="ECO:0000256" key="11">
    <source>
        <dbReference type="PIRNR" id="PIRNR000441"/>
    </source>
</evidence>
<keyword evidence="9 11" id="KW-0012">Acyltransferase</keyword>
<protein>
    <recommendedName>
        <fullName evidence="4 11">Serine acetyltransferase</fullName>
        <ecNumber evidence="3 11">2.3.1.30</ecNumber>
    </recommendedName>
</protein>
<keyword evidence="8" id="KW-0198">Cysteine biosynthesis</keyword>
<evidence type="ECO:0000256" key="6">
    <source>
        <dbReference type="ARBA" id="ARBA00022679"/>
    </source>
</evidence>
<dbReference type="Proteomes" id="UP001589854">
    <property type="component" value="Unassembled WGS sequence"/>
</dbReference>
<dbReference type="InterPro" id="IPR018357">
    <property type="entry name" value="Hexapep_transf_CS"/>
</dbReference>
<dbReference type="EMBL" id="JBHLVO010000030">
    <property type="protein sequence ID" value="MFC0274114.1"/>
    <property type="molecule type" value="Genomic_DNA"/>
</dbReference>
<comment type="similarity">
    <text evidence="2 11">Belongs to the transferase hexapeptide repeat family.</text>
</comment>
<comment type="pathway">
    <text evidence="1">Amino-acid biosynthesis; L-cysteine biosynthesis; L-cysteine from L-serine: step 1/2.</text>
</comment>
<sequence length="231" mass="25505">MLRMFKEDVEVVFDQDPAARSYVEVILTYSGLHAIWAHRIAHAFFKRRLFFMARVISQVSRFFTGIEIHPGAKIGKRFFIDHGMGVVIGETCEIGDNVTVFQGVTLGGTGKEKGKRHPTIQDHALIATGAKVLGSITVGAYSKIGAGSVVLHNVPDHSTVVGIPGKVVIQNGARIKHNLNHCDLPDPVADRFKDLEAEIIKLRGEIQHLKKGSLEYDDKVVQYANEAKRNV</sequence>
<evidence type="ECO:0000256" key="4">
    <source>
        <dbReference type="ARBA" id="ARBA00018522"/>
    </source>
</evidence>
<evidence type="ECO:0000313" key="12">
    <source>
        <dbReference type="EMBL" id="MFC0274114.1"/>
    </source>
</evidence>
<dbReference type="Gene3D" id="2.160.10.10">
    <property type="entry name" value="Hexapeptide repeat proteins"/>
    <property type="match status" value="1"/>
</dbReference>
<dbReference type="InterPro" id="IPR005881">
    <property type="entry name" value="Ser_O-AcTrfase"/>
</dbReference>
<dbReference type="PROSITE" id="PS00101">
    <property type="entry name" value="HEXAPEP_TRANSFERASES"/>
    <property type="match status" value="1"/>
</dbReference>
<evidence type="ECO:0000256" key="8">
    <source>
        <dbReference type="ARBA" id="ARBA00023192"/>
    </source>
</evidence>
<keyword evidence="5" id="KW-0028">Amino-acid biosynthesis</keyword>
<dbReference type="SUPFAM" id="SSF51161">
    <property type="entry name" value="Trimeric LpxA-like enzymes"/>
    <property type="match status" value="1"/>
</dbReference>
<keyword evidence="6 11" id="KW-0808">Transferase</keyword>
<dbReference type="EC" id="2.3.1.30" evidence="3 11"/>
<organism evidence="12 13">
    <name type="scientific">Metabacillus herbersteinensis</name>
    <dbReference type="NCBI Taxonomy" id="283816"/>
    <lineage>
        <taxon>Bacteria</taxon>
        <taxon>Bacillati</taxon>
        <taxon>Bacillota</taxon>
        <taxon>Bacilli</taxon>
        <taxon>Bacillales</taxon>
        <taxon>Bacillaceae</taxon>
        <taxon>Metabacillus</taxon>
    </lineage>
</organism>
<evidence type="ECO:0000256" key="3">
    <source>
        <dbReference type="ARBA" id="ARBA00013266"/>
    </source>
</evidence>
<dbReference type="InterPro" id="IPR045304">
    <property type="entry name" value="LbH_SAT"/>
</dbReference>